<evidence type="ECO:0000313" key="2">
    <source>
        <dbReference type="EMBL" id="MED6121752.1"/>
    </source>
</evidence>
<evidence type="ECO:0000313" key="3">
    <source>
        <dbReference type="Proteomes" id="UP001341840"/>
    </source>
</evidence>
<comment type="caution">
    <text evidence="2">The sequence shown here is derived from an EMBL/GenBank/DDBJ whole genome shotgun (WGS) entry which is preliminary data.</text>
</comment>
<proteinExistence type="predicted"/>
<dbReference type="Proteomes" id="UP001341840">
    <property type="component" value="Unassembled WGS sequence"/>
</dbReference>
<accession>A0ABU6RCK4</accession>
<protein>
    <submittedName>
        <fullName evidence="2">Uncharacterized protein</fullName>
    </submittedName>
</protein>
<feature type="region of interest" description="Disordered" evidence="1">
    <location>
        <begin position="84"/>
        <end position="114"/>
    </location>
</feature>
<keyword evidence="3" id="KW-1185">Reference proteome</keyword>
<dbReference type="EMBL" id="JASCZI010030356">
    <property type="protein sequence ID" value="MED6121752.1"/>
    <property type="molecule type" value="Genomic_DNA"/>
</dbReference>
<evidence type="ECO:0000256" key="1">
    <source>
        <dbReference type="SAM" id="MobiDB-lite"/>
    </source>
</evidence>
<gene>
    <name evidence="2" type="ORF">PIB30_033093</name>
</gene>
<organism evidence="2 3">
    <name type="scientific">Stylosanthes scabra</name>
    <dbReference type="NCBI Taxonomy" id="79078"/>
    <lineage>
        <taxon>Eukaryota</taxon>
        <taxon>Viridiplantae</taxon>
        <taxon>Streptophyta</taxon>
        <taxon>Embryophyta</taxon>
        <taxon>Tracheophyta</taxon>
        <taxon>Spermatophyta</taxon>
        <taxon>Magnoliopsida</taxon>
        <taxon>eudicotyledons</taxon>
        <taxon>Gunneridae</taxon>
        <taxon>Pentapetalae</taxon>
        <taxon>rosids</taxon>
        <taxon>fabids</taxon>
        <taxon>Fabales</taxon>
        <taxon>Fabaceae</taxon>
        <taxon>Papilionoideae</taxon>
        <taxon>50 kb inversion clade</taxon>
        <taxon>dalbergioids sensu lato</taxon>
        <taxon>Dalbergieae</taxon>
        <taxon>Pterocarpus clade</taxon>
        <taxon>Stylosanthes</taxon>
    </lineage>
</organism>
<reference evidence="2 3" key="1">
    <citation type="journal article" date="2023" name="Plants (Basel)">
        <title>Bridging the Gap: Combining Genomics and Transcriptomics Approaches to Understand Stylosanthes scabra, an Orphan Legume from the Brazilian Caatinga.</title>
        <authorList>
            <person name="Ferreira-Neto J.R.C."/>
            <person name="da Silva M.D."/>
            <person name="Binneck E."/>
            <person name="de Melo N.F."/>
            <person name="da Silva R.H."/>
            <person name="de Melo A.L.T.M."/>
            <person name="Pandolfi V."/>
            <person name="Bustamante F.O."/>
            <person name="Brasileiro-Vidal A.C."/>
            <person name="Benko-Iseppon A.M."/>
        </authorList>
    </citation>
    <scope>NUCLEOTIDE SEQUENCE [LARGE SCALE GENOMIC DNA]</scope>
    <source>
        <tissue evidence="2">Leaves</tissue>
    </source>
</reference>
<sequence length="127" mass="14137">MNETANGSEKLLALFSLRTDEEVDLAIYWHIHHPYIHLLELFAILIDVAERNSSSNASNTQSTDPAIGLIRGMMIDLNITPEGSMHALNSTQDEVESHQIPTRSSDPTDESFFVDPILSDEEIDSVV</sequence>
<name>A0ABU6RCK4_9FABA</name>